<comment type="caution">
    <text evidence="2">The sequence shown here is derived from an EMBL/GenBank/DDBJ whole genome shotgun (WGS) entry which is preliminary data.</text>
</comment>
<keyword evidence="1" id="KW-1133">Transmembrane helix</keyword>
<protein>
    <submittedName>
        <fullName evidence="2">Uncharacterized protein</fullName>
    </submittedName>
</protein>
<feature type="transmembrane region" description="Helical" evidence="1">
    <location>
        <begin position="30"/>
        <end position="51"/>
    </location>
</feature>
<reference evidence="2 3" key="1">
    <citation type="journal article" date="2020" name="IScience">
        <title>Genome Sequencing of the Endangered Kingdonia uniflora (Circaeasteraceae, Ranunculales) Reveals Potential Mechanisms of Evolutionary Specialization.</title>
        <authorList>
            <person name="Sun Y."/>
            <person name="Deng T."/>
            <person name="Zhang A."/>
            <person name="Moore M.J."/>
            <person name="Landis J.B."/>
            <person name="Lin N."/>
            <person name="Zhang H."/>
            <person name="Zhang X."/>
            <person name="Huang J."/>
            <person name="Zhang X."/>
            <person name="Sun H."/>
            <person name="Wang H."/>
        </authorList>
    </citation>
    <scope>NUCLEOTIDE SEQUENCE [LARGE SCALE GENOMIC DNA]</scope>
    <source>
        <strain evidence="2">TB1705</strain>
        <tissue evidence="2">Leaf</tissue>
    </source>
</reference>
<dbReference type="AlphaFoldDB" id="A0A7J7M7W1"/>
<evidence type="ECO:0000256" key="1">
    <source>
        <dbReference type="SAM" id="Phobius"/>
    </source>
</evidence>
<keyword evidence="1" id="KW-0812">Transmembrane</keyword>
<accession>A0A7J7M7W1</accession>
<gene>
    <name evidence="2" type="ORF">GIB67_026902</name>
</gene>
<dbReference type="Proteomes" id="UP000541444">
    <property type="component" value="Unassembled WGS sequence"/>
</dbReference>
<name>A0A7J7M7W1_9MAGN</name>
<evidence type="ECO:0000313" key="3">
    <source>
        <dbReference type="Proteomes" id="UP000541444"/>
    </source>
</evidence>
<proteinExistence type="predicted"/>
<evidence type="ECO:0000313" key="2">
    <source>
        <dbReference type="EMBL" id="KAF6150981.1"/>
    </source>
</evidence>
<feature type="transmembrane region" description="Helical" evidence="1">
    <location>
        <begin position="58"/>
        <end position="83"/>
    </location>
</feature>
<keyword evidence="1" id="KW-0472">Membrane</keyword>
<organism evidence="2 3">
    <name type="scientific">Kingdonia uniflora</name>
    <dbReference type="NCBI Taxonomy" id="39325"/>
    <lineage>
        <taxon>Eukaryota</taxon>
        <taxon>Viridiplantae</taxon>
        <taxon>Streptophyta</taxon>
        <taxon>Embryophyta</taxon>
        <taxon>Tracheophyta</taxon>
        <taxon>Spermatophyta</taxon>
        <taxon>Magnoliopsida</taxon>
        <taxon>Ranunculales</taxon>
        <taxon>Circaeasteraceae</taxon>
        <taxon>Kingdonia</taxon>
    </lineage>
</organism>
<sequence>MRAMSLNMGMLASYDQSVELFEDQLSFGEASTVVGASAISGFFAAVCILPFDYASSLAFLAVLIISLVMGIVLNYTMFLYTIINSSLTTTIAGVLKGVGSTTLGFVLLGCVQVHPLNLTGLIINTTSGLWYSYAKFQQR</sequence>
<dbReference type="EMBL" id="JACGCM010001723">
    <property type="protein sequence ID" value="KAF6150981.1"/>
    <property type="molecule type" value="Genomic_DNA"/>
</dbReference>
<dbReference type="OrthoDB" id="417037at2759"/>
<keyword evidence="3" id="KW-1185">Reference proteome</keyword>